<evidence type="ECO:0008006" key="5">
    <source>
        <dbReference type="Google" id="ProtNLM"/>
    </source>
</evidence>
<keyword evidence="4" id="KW-1185">Reference proteome</keyword>
<evidence type="ECO:0000313" key="4">
    <source>
        <dbReference type="Proteomes" id="UP000298030"/>
    </source>
</evidence>
<dbReference type="STRING" id="71717.A0A4Y7SXI5"/>
<sequence length="342" mass="38600">MNGKRLGRKEIPLTAEELEDMEDMDAEQNAEDAMEVDSPVDALVNSRALTSKSGNRQNAATRNSHSSRSNPPPPKRSRTEEKLSAENARLKEEVERRQIGVQNDLIKDLTSQLAKKEPLLRPGKKSSIGLISRDDMEQELGEYKAQIQHFKNESNGAKQAVQEKDAQIAELKQIEKELRFELKTEIQRSEQLSKQNRNPPGSASRGAGILKGEDPKHTKVVSLYEDLTNILVHTVKCNPGQHDGDEWVFTCIYTWRDDLDVNVPEKSLNFALRMCKEPSADAGGTLIENVHYLPLNLEMEKVEFVANLGFLNKPFSFPKTQLSLFVRTLYDNLNNASEDEDD</sequence>
<dbReference type="GO" id="GO:1990644">
    <property type="term" value="F:microtubule site clamp"/>
    <property type="evidence" value="ECO:0007669"/>
    <property type="project" value="TreeGrafter"/>
</dbReference>
<dbReference type="PANTHER" id="PTHR28006:SF1">
    <property type="entry name" value="MONOPOLIN COMPLEX SUBUNIT CSM1"/>
    <property type="match status" value="1"/>
</dbReference>
<feature type="compositionally biased region" description="Polar residues" evidence="2">
    <location>
        <begin position="189"/>
        <end position="201"/>
    </location>
</feature>
<comment type="caution">
    <text evidence="3">The sequence shown here is derived from an EMBL/GenBank/DDBJ whole genome shotgun (WGS) entry which is preliminary data.</text>
</comment>
<evidence type="ECO:0000256" key="2">
    <source>
        <dbReference type="SAM" id="MobiDB-lite"/>
    </source>
</evidence>
<feature type="compositionally biased region" description="Polar residues" evidence="2">
    <location>
        <begin position="47"/>
        <end position="61"/>
    </location>
</feature>
<gene>
    <name evidence="3" type="ORF">FA13DRAFT_1737222</name>
</gene>
<protein>
    <recommendedName>
        <fullName evidence="5">Monopolin complex subunit Csm1/Pcs1 C-terminal domain-containing protein</fullName>
    </recommendedName>
</protein>
<evidence type="ECO:0000256" key="1">
    <source>
        <dbReference type="SAM" id="Coils"/>
    </source>
</evidence>
<feature type="region of interest" description="Disordered" evidence="2">
    <location>
        <begin position="1"/>
        <end position="96"/>
    </location>
</feature>
<proteinExistence type="predicted"/>
<accession>A0A4Y7SXI5</accession>
<dbReference type="OrthoDB" id="3216420at2759"/>
<dbReference type="EMBL" id="QPFP01000047">
    <property type="protein sequence ID" value="TEB26567.1"/>
    <property type="molecule type" value="Genomic_DNA"/>
</dbReference>
<dbReference type="GO" id="GO:0005730">
    <property type="term" value="C:nucleolus"/>
    <property type="evidence" value="ECO:0007669"/>
    <property type="project" value="TreeGrafter"/>
</dbReference>
<dbReference type="GO" id="GO:0051315">
    <property type="term" value="P:attachment of mitotic spindle microtubules to kinetochore"/>
    <property type="evidence" value="ECO:0007669"/>
    <property type="project" value="TreeGrafter"/>
</dbReference>
<evidence type="ECO:0000313" key="3">
    <source>
        <dbReference type="EMBL" id="TEB26567.1"/>
    </source>
</evidence>
<feature type="coiled-coil region" evidence="1">
    <location>
        <begin position="133"/>
        <end position="177"/>
    </location>
</feature>
<dbReference type="GO" id="GO:0033551">
    <property type="term" value="C:monopolin complex"/>
    <property type="evidence" value="ECO:0007669"/>
    <property type="project" value="InterPro"/>
</dbReference>
<dbReference type="GO" id="GO:0034506">
    <property type="term" value="C:chromosome, centromeric core domain"/>
    <property type="evidence" value="ECO:0007669"/>
    <property type="project" value="TreeGrafter"/>
</dbReference>
<feature type="compositionally biased region" description="Basic and acidic residues" evidence="2">
    <location>
        <begin position="77"/>
        <end position="96"/>
    </location>
</feature>
<organism evidence="3 4">
    <name type="scientific">Coprinellus micaceus</name>
    <name type="common">Glistening ink-cap mushroom</name>
    <name type="synonym">Coprinus micaceus</name>
    <dbReference type="NCBI Taxonomy" id="71717"/>
    <lineage>
        <taxon>Eukaryota</taxon>
        <taxon>Fungi</taxon>
        <taxon>Dikarya</taxon>
        <taxon>Basidiomycota</taxon>
        <taxon>Agaricomycotina</taxon>
        <taxon>Agaricomycetes</taxon>
        <taxon>Agaricomycetidae</taxon>
        <taxon>Agaricales</taxon>
        <taxon>Agaricineae</taxon>
        <taxon>Psathyrellaceae</taxon>
        <taxon>Coprinellus</taxon>
    </lineage>
</organism>
<dbReference type="InterPro" id="IPR040349">
    <property type="entry name" value="Csm1/Pcs1"/>
</dbReference>
<dbReference type="PANTHER" id="PTHR28006">
    <property type="entry name" value="MONOPOLIN COMPLEX SUBUNIT CSM1"/>
    <property type="match status" value="1"/>
</dbReference>
<feature type="region of interest" description="Disordered" evidence="2">
    <location>
        <begin position="189"/>
        <end position="212"/>
    </location>
</feature>
<reference evidence="3 4" key="1">
    <citation type="journal article" date="2019" name="Nat. Ecol. Evol.">
        <title>Megaphylogeny resolves global patterns of mushroom evolution.</title>
        <authorList>
            <person name="Varga T."/>
            <person name="Krizsan K."/>
            <person name="Foldi C."/>
            <person name="Dima B."/>
            <person name="Sanchez-Garcia M."/>
            <person name="Sanchez-Ramirez S."/>
            <person name="Szollosi G.J."/>
            <person name="Szarkandi J.G."/>
            <person name="Papp V."/>
            <person name="Albert L."/>
            <person name="Andreopoulos W."/>
            <person name="Angelini C."/>
            <person name="Antonin V."/>
            <person name="Barry K.W."/>
            <person name="Bougher N.L."/>
            <person name="Buchanan P."/>
            <person name="Buyck B."/>
            <person name="Bense V."/>
            <person name="Catcheside P."/>
            <person name="Chovatia M."/>
            <person name="Cooper J."/>
            <person name="Damon W."/>
            <person name="Desjardin D."/>
            <person name="Finy P."/>
            <person name="Geml J."/>
            <person name="Haridas S."/>
            <person name="Hughes K."/>
            <person name="Justo A."/>
            <person name="Karasinski D."/>
            <person name="Kautmanova I."/>
            <person name="Kiss B."/>
            <person name="Kocsube S."/>
            <person name="Kotiranta H."/>
            <person name="LaButti K.M."/>
            <person name="Lechner B.E."/>
            <person name="Liimatainen K."/>
            <person name="Lipzen A."/>
            <person name="Lukacs Z."/>
            <person name="Mihaltcheva S."/>
            <person name="Morgado L.N."/>
            <person name="Niskanen T."/>
            <person name="Noordeloos M.E."/>
            <person name="Ohm R.A."/>
            <person name="Ortiz-Santana B."/>
            <person name="Ovrebo C."/>
            <person name="Racz N."/>
            <person name="Riley R."/>
            <person name="Savchenko A."/>
            <person name="Shiryaev A."/>
            <person name="Soop K."/>
            <person name="Spirin V."/>
            <person name="Szebenyi C."/>
            <person name="Tomsovsky M."/>
            <person name="Tulloss R.E."/>
            <person name="Uehling J."/>
            <person name="Grigoriev I.V."/>
            <person name="Vagvolgyi C."/>
            <person name="Papp T."/>
            <person name="Martin F.M."/>
            <person name="Miettinen O."/>
            <person name="Hibbett D.S."/>
            <person name="Nagy L.G."/>
        </authorList>
    </citation>
    <scope>NUCLEOTIDE SEQUENCE [LARGE SCALE GENOMIC DNA]</scope>
    <source>
        <strain evidence="3 4">FP101781</strain>
    </source>
</reference>
<feature type="compositionally biased region" description="Acidic residues" evidence="2">
    <location>
        <begin position="16"/>
        <end position="35"/>
    </location>
</feature>
<dbReference type="CDD" id="cd23787">
    <property type="entry name" value="RWD_CSM1"/>
    <property type="match status" value="1"/>
</dbReference>
<dbReference type="Proteomes" id="UP000298030">
    <property type="component" value="Unassembled WGS sequence"/>
</dbReference>
<dbReference type="InterPro" id="IPR038608">
    <property type="entry name" value="Csm1/Pcs1_C_sf"/>
</dbReference>
<dbReference type="Gene3D" id="3.90.1150.80">
    <property type="match status" value="1"/>
</dbReference>
<dbReference type="GO" id="GO:0072686">
    <property type="term" value="C:mitotic spindle"/>
    <property type="evidence" value="ECO:0007669"/>
    <property type="project" value="TreeGrafter"/>
</dbReference>
<dbReference type="AlphaFoldDB" id="A0A4Y7SXI5"/>
<keyword evidence="1" id="KW-0175">Coiled coil</keyword>
<name>A0A4Y7SXI5_COPMI</name>
<dbReference type="GO" id="GO:0045144">
    <property type="term" value="P:meiotic sister chromatid segregation"/>
    <property type="evidence" value="ECO:0007669"/>
    <property type="project" value="TreeGrafter"/>
</dbReference>